<dbReference type="AlphaFoldDB" id="A0A1G9L0L8"/>
<protein>
    <recommendedName>
        <fullName evidence="1">DUF6265 domain-containing protein</fullName>
    </recommendedName>
</protein>
<reference evidence="3" key="1">
    <citation type="submission" date="2016-10" db="EMBL/GenBank/DDBJ databases">
        <authorList>
            <person name="Varghese N."/>
            <person name="Submissions S."/>
        </authorList>
    </citation>
    <scope>NUCLEOTIDE SEQUENCE [LARGE SCALE GENOMIC DNA]</scope>
    <source>
        <strain evidence="3">DSM 19110</strain>
    </source>
</reference>
<dbReference type="Proteomes" id="UP000183200">
    <property type="component" value="Unassembled WGS sequence"/>
</dbReference>
<evidence type="ECO:0000313" key="2">
    <source>
        <dbReference type="EMBL" id="SDL55650.1"/>
    </source>
</evidence>
<dbReference type="EMBL" id="FNGY01000001">
    <property type="protein sequence ID" value="SDL55650.1"/>
    <property type="molecule type" value="Genomic_DNA"/>
</dbReference>
<sequence>MLVGFSSFITKDRLNGLGFLRGTWKAENKENYESWKGINDSLLEGSAYKMKAGQKVTTEYFSIKAIAGKIVYQATVPGQNNGKTIDFELNKSGKNKYSFENLSHDFPKKIQYTKLNDTTVFVEVLGENDKGFSYKMMKRK</sequence>
<organism evidence="2 3">
    <name type="scientific">Pedobacter steynii</name>
    <dbReference type="NCBI Taxonomy" id="430522"/>
    <lineage>
        <taxon>Bacteria</taxon>
        <taxon>Pseudomonadati</taxon>
        <taxon>Bacteroidota</taxon>
        <taxon>Sphingobacteriia</taxon>
        <taxon>Sphingobacteriales</taxon>
        <taxon>Sphingobacteriaceae</taxon>
        <taxon>Pedobacter</taxon>
    </lineage>
</organism>
<feature type="domain" description="DUF6265" evidence="1">
    <location>
        <begin position="19"/>
        <end position="124"/>
    </location>
</feature>
<accession>A0A1G9L0L8</accession>
<evidence type="ECO:0000259" key="1">
    <source>
        <dbReference type="Pfam" id="PF19780"/>
    </source>
</evidence>
<gene>
    <name evidence="2" type="ORF">SAMN05421820_101728</name>
</gene>
<keyword evidence="3" id="KW-1185">Reference proteome</keyword>
<evidence type="ECO:0000313" key="3">
    <source>
        <dbReference type="Proteomes" id="UP000183200"/>
    </source>
</evidence>
<dbReference type="Pfam" id="PF19780">
    <property type="entry name" value="DUF6265"/>
    <property type="match status" value="1"/>
</dbReference>
<name>A0A1G9L0L8_9SPHI</name>
<dbReference type="InterPro" id="IPR046232">
    <property type="entry name" value="DUF6265"/>
</dbReference>
<proteinExistence type="predicted"/>